<proteinExistence type="predicted"/>
<protein>
    <submittedName>
        <fullName evidence="2">Uncharacterized protein</fullName>
    </submittedName>
</protein>
<evidence type="ECO:0000313" key="2">
    <source>
        <dbReference type="EMBL" id="EGT52640.1"/>
    </source>
</evidence>
<evidence type="ECO:0000256" key="1">
    <source>
        <dbReference type="SAM" id="Coils"/>
    </source>
</evidence>
<dbReference type="InParanoid" id="G0PE27"/>
<reference evidence="3" key="1">
    <citation type="submission" date="2011-07" db="EMBL/GenBank/DDBJ databases">
        <authorList>
            <consortium name="Caenorhabditis brenneri Sequencing and Analysis Consortium"/>
            <person name="Wilson R.K."/>
        </authorList>
    </citation>
    <scope>NUCLEOTIDE SEQUENCE [LARGE SCALE GENOMIC DNA]</scope>
    <source>
        <strain evidence="3">PB2801</strain>
    </source>
</reference>
<keyword evidence="3" id="KW-1185">Reference proteome</keyword>
<gene>
    <name evidence="2" type="ORF">CAEBREN_05675</name>
</gene>
<feature type="coiled-coil region" evidence="1">
    <location>
        <begin position="89"/>
        <end position="136"/>
    </location>
</feature>
<dbReference type="AlphaFoldDB" id="G0PE27"/>
<dbReference type="EMBL" id="GL380301">
    <property type="protein sequence ID" value="EGT52640.1"/>
    <property type="molecule type" value="Genomic_DNA"/>
</dbReference>
<sequence>MAYTEYYYDSDYLFDEDDDDVVEEEQVQEPKYVRGEPFFLETPESQERMKEVRRRLLQSTIQSNEANRNRIKQAKKYIAAIQPKLTMSKDELREKIEEQKKIRQGLLHSKNLKMMEMKMKKEIEDQEVSIENSKRNFFCAERKENLEIQERRYQIKSMENALTTLNAEKRAWKSISENTTPDADLGELISQQHEANDLTIEQIKYYSQLIQKRLTDAQSKFDDARFYIFKQLQIHDDASAAAEKQKQLQKEKEAIRRFEELRLEEAACRPRLNARKNDLFHDNVLHGNIN</sequence>
<accession>G0PE27</accession>
<dbReference type="eggNOG" id="ENOG502RAPQ">
    <property type="taxonomic scope" value="Eukaryota"/>
</dbReference>
<keyword evidence="1" id="KW-0175">Coiled coil</keyword>
<dbReference type="Proteomes" id="UP000008068">
    <property type="component" value="Unassembled WGS sequence"/>
</dbReference>
<organism evidence="3">
    <name type="scientific">Caenorhabditis brenneri</name>
    <name type="common">Nematode worm</name>
    <dbReference type="NCBI Taxonomy" id="135651"/>
    <lineage>
        <taxon>Eukaryota</taxon>
        <taxon>Metazoa</taxon>
        <taxon>Ecdysozoa</taxon>
        <taxon>Nematoda</taxon>
        <taxon>Chromadorea</taxon>
        <taxon>Rhabditida</taxon>
        <taxon>Rhabditina</taxon>
        <taxon>Rhabditomorpha</taxon>
        <taxon>Rhabditoidea</taxon>
        <taxon>Rhabditidae</taxon>
        <taxon>Peloderinae</taxon>
        <taxon>Caenorhabditis</taxon>
    </lineage>
</organism>
<dbReference type="HOGENOM" id="CLU_960520_0_0_1"/>
<name>G0PE27_CAEBE</name>
<dbReference type="OMA" id="EIQERRY"/>
<dbReference type="FunCoup" id="G0PE27">
    <property type="interactions" value="23"/>
</dbReference>
<evidence type="ECO:0000313" key="3">
    <source>
        <dbReference type="Proteomes" id="UP000008068"/>
    </source>
</evidence>